<dbReference type="Proteomes" id="UP000289734">
    <property type="component" value="Unassembled WGS sequence"/>
</dbReference>
<organism evidence="1 2">
    <name type="scientific">Flavobacterium piscinae</name>
    <dbReference type="NCBI Taxonomy" id="2506424"/>
    <lineage>
        <taxon>Bacteria</taxon>
        <taxon>Pseudomonadati</taxon>
        <taxon>Bacteroidota</taxon>
        <taxon>Flavobacteriia</taxon>
        <taxon>Flavobacteriales</taxon>
        <taxon>Flavobacteriaceae</taxon>
        <taxon>Flavobacterium</taxon>
    </lineage>
</organism>
<proteinExistence type="predicted"/>
<reference evidence="2" key="1">
    <citation type="submission" date="2019-01" db="EMBL/GenBank/DDBJ databases">
        <title>Cytophagaceae bacterium strain CAR-16.</title>
        <authorList>
            <person name="Chen W.-M."/>
        </authorList>
    </citation>
    <scope>NUCLEOTIDE SEQUENCE [LARGE SCALE GENOMIC DNA]</scope>
    <source>
        <strain evidence="2">ICH-30</strain>
    </source>
</reference>
<dbReference type="AlphaFoldDB" id="A0A4Q1KSE9"/>
<keyword evidence="2" id="KW-1185">Reference proteome</keyword>
<name>A0A4Q1KSE9_9FLAO</name>
<dbReference type="OrthoDB" id="1176772at2"/>
<evidence type="ECO:0000313" key="2">
    <source>
        <dbReference type="Proteomes" id="UP000289734"/>
    </source>
</evidence>
<evidence type="ECO:0000313" key="1">
    <source>
        <dbReference type="EMBL" id="RXR33028.1"/>
    </source>
</evidence>
<dbReference type="EMBL" id="SBKQ01000005">
    <property type="protein sequence ID" value="RXR33028.1"/>
    <property type="molecule type" value="Genomic_DNA"/>
</dbReference>
<dbReference type="RefSeq" id="WP_129463872.1">
    <property type="nucleotide sequence ID" value="NZ_SBKQ01000005.1"/>
</dbReference>
<protein>
    <submittedName>
        <fullName evidence="1">Uncharacterized protein</fullName>
    </submittedName>
</protein>
<gene>
    <name evidence="1" type="ORF">EQG68_05920</name>
</gene>
<comment type="caution">
    <text evidence="1">The sequence shown here is derived from an EMBL/GenBank/DDBJ whole genome shotgun (WGS) entry which is preliminary data.</text>
</comment>
<accession>A0A4Q1KSE9</accession>
<sequence length="199" mass="23489">MNKILVYILILIPILVFSQKRTIPKIDWQIETETENNYVDFLKLKDRNSLIIKIAYSSYWTKAQVSEFIVFQNNGKVLRFNVYQPNSSELKTKIKRKRISKKEYKFYWNHLNNIIHGKKYIIDKSKLNITSKSNGDGTSSVISVSDGTNYSFWMFQGKNYLAYGSYSPLSFIDSEFPGWEERKKLVELMNGFEKLTKKY</sequence>